<organism evidence="1 2">
    <name type="scientific">Ficus carica</name>
    <name type="common">Common fig</name>
    <dbReference type="NCBI Taxonomy" id="3494"/>
    <lineage>
        <taxon>Eukaryota</taxon>
        <taxon>Viridiplantae</taxon>
        <taxon>Streptophyta</taxon>
        <taxon>Embryophyta</taxon>
        <taxon>Tracheophyta</taxon>
        <taxon>Spermatophyta</taxon>
        <taxon>Magnoliopsida</taxon>
        <taxon>eudicotyledons</taxon>
        <taxon>Gunneridae</taxon>
        <taxon>Pentapetalae</taxon>
        <taxon>rosids</taxon>
        <taxon>fabids</taxon>
        <taxon>Rosales</taxon>
        <taxon>Moraceae</taxon>
        <taxon>Ficeae</taxon>
        <taxon>Ficus</taxon>
    </lineage>
</organism>
<name>A0AA88J1R8_FICCA</name>
<dbReference type="PANTHER" id="PTHR47266">
    <property type="entry name" value="ENDONUCLEASE-RELATED"/>
    <property type="match status" value="1"/>
</dbReference>
<evidence type="ECO:0000313" key="1">
    <source>
        <dbReference type="EMBL" id="GMN59361.1"/>
    </source>
</evidence>
<sequence length="153" mass="17655">MANVLARNVALAEEGNTFRIMPILELNAPNWNERSNSKINEGEALSIQVRIRAVRFSMINEELYRQSYRGPYLKCPTPGEGRNPQMMKEAENYGRSYDKCQRFTHQTRVPPGKTKSVLSTWSFWHWGIDIVGIPPTTPSRKRYALVATDYFTK</sequence>
<gene>
    <name evidence="1" type="ORF">TIFTF001_028446</name>
</gene>
<dbReference type="EMBL" id="BTGU01000086">
    <property type="protein sequence ID" value="GMN59361.1"/>
    <property type="molecule type" value="Genomic_DNA"/>
</dbReference>
<dbReference type="Proteomes" id="UP001187192">
    <property type="component" value="Unassembled WGS sequence"/>
</dbReference>
<dbReference type="AlphaFoldDB" id="A0AA88J1R8"/>
<comment type="caution">
    <text evidence="1">The sequence shown here is derived from an EMBL/GenBank/DDBJ whole genome shotgun (WGS) entry which is preliminary data.</text>
</comment>
<protein>
    <submittedName>
        <fullName evidence="1">Uncharacterized protein</fullName>
    </submittedName>
</protein>
<accession>A0AA88J1R8</accession>
<keyword evidence="2" id="KW-1185">Reference proteome</keyword>
<proteinExistence type="predicted"/>
<dbReference type="InterPro" id="IPR052160">
    <property type="entry name" value="Gypsy_RT_Integrase-like"/>
</dbReference>
<reference evidence="1" key="1">
    <citation type="submission" date="2023-07" db="EMBL/GenBank/DDBJ databases">
        <title>draft genome sequence of fig (Ficus carica).</title>
        <authorList>
            <person name="Takahashi T."/>
            <person name="Nishimura K."/>
        </authorList>
    </citation>
    <scope>NUCLEOTIDE SEQUENCE</scope>
</reference>
<evidence type="ECO:0000313" key="2">
    <source>
        <dbReference type="Proteomes" id="UP001187192"/>
    </source>
</evidence>